<dbReference type="InterPro" id="IPR036291">
    <property type="entry name" value="NAD(P)-bd_dom_sf"/>
</dbReference>
<dbReference type="PANTHER" id="PTHR43761">
    <property type="entry name" value="D-ISOMER SPECIFIC 2-HYDROXYACID DEHYDROGENASE FAMILY PROTEIN (AFU_ORTHOLOGUE AFUA_1G13630)"/>
    <property type="match status" value="1"/>
</dbReference>
<dbReference type="PANTHER" id="PTHR43761:SF1">
    <property type="entry name" value="D-ISOMER SPECIFIC 2-HYDROXYACID DEHYDROGENASE CATALYTIC DOMAIN-CONTAINING PROTEIN-RELATED"/>
    <property type="match status" value="1"/>
</dbReference>
<dbReference type="PROSITE" id="PS00670">
    <property type="entry name" value="D_2_HYDROXYACID_DH_2"/>
    <property type="match status" value="1"/>
</dbReference>
<dbReference type="CDD" id="cd12162">
    <property type="entry name" value="2-Hacid_dh_4"/>
    <property type="match status" value="1"/>
</dbReference>
<accession>A0A6L7IPR1</accession>
<gene>
    <name evidence="7" type="ORF">GS424_014850</name>
</gene>
<dbReference type="FunFam" id="3.40.50.720:FF:000203">
    <property type="entry name" value="D-3-phosphoglycerate dehydrogenase (SerA)"/>
    <property type="match status" value="1"/>
</dbReference>
<sequence>MNIVVLEGYVNNPGDLSWDALESYGAVTVYDRTPRDQLAQRVAEADIAVSSKVVWDAEALRWAPNLKMIALTSTGYNVVDLDAARERGVTVSNVPAYSTPDVAQMTFALLLELCLHVGEHSQLVMDGGWTRAKDFSFWNTPLVELAGKTLGIVGMGSIGQAVCRIARAFGMLVVFENRSAKPQFEGDGVRQVDLDELLAASDVVSLHVPATPATDRMMNARTIARMKEGAYLLNTARGTLVDEQAAVDALRSGKLAGFAADVVSVEPMRADNPLLQAQGLNIVVTPHIAWATHEARARLLATVAANVGAFVEGHPQNVV</sequence>
<dbReference type="SUPFAM" id="SSF51735">
    <property type="entry name" value="NAD(P)-binding Rossmann-fold domains"/>
    <property type="match status" value="1"/>
</dbReference>
<feature type="domain" description="D-isomer specific 2-hydroxyacid dehydrogenase catalytic" evidence="5">
    <location>
        <begin position="19"/>
        <end position="319"/>
    </location>
</feature>
<dbReference type="Gene3D" id="3.40.50.720">
    <property type="entry name" value="NAD(P)-binding Rossmann-like Domain"/>
    <property type="match status" value="2"/>
</dbReference>
<comment type="similarity">
    <text evidence="1 4">Belongs to the D-isomer specific 2-hydroxyacid dehydrogenase family.</text>
</comment>
<dbReference type="Pfam" id="PF00389">
    <property type="entry name" value="2-Hacid_dh"/>
    <property type="match status" value="1"/>
</dbReference>
<keyword evidence="3" id="KW-0520">NAD</keyword>
<dbReference type="GO" id="GO:0051287">
    <property type="term" value="F:NAD binding"/>
    <property type="evidence" value="ECO:0007669"/>
    <property type="project" value="InterPro"/>
</dbReference>
<dbReference type="SUPFAM" id="SSF52283">
    <property type="entry name" value="Formate/glycerate dehydrogenase catalytic domain-like"/>
    <property type="match status" value="1"/>
</dbReference>
<proteinExistence type="inferred from homology"/>
<evidence type="ECO:0000259" key="5">
    <source>
        <dbReference type="Pfam" id="PF00389"/>
    </source>
</evidence>
<dbReference type="PROSITE" id="PS00671">
    <property type="entry name" value="D_2_HYDROXYACID_DH_3"/>
    <property type="match status" value="1"/>
</dbReference>
<dbReference type="InterPro" id="IPR050418">
    <property type="entry name" value="D-iso_2-hydroxyacid_DH_PdxB"/>
</dbReference>
<dbReference type="AlphaFoldDB" id="A0A6L7IPR1"/>
<reference evidence="7 8" key="1">
    <citation type="submission" date="2020-10" db="EMBL/GenBank/DDBJ databases">
        <title>Eggerthella sp. nov., isolated from human feces.</title>
        <authorList>
            <person name="Yajun G."/>
        </authorList>
    </citation>
    <scope>NUCLEOTIDE SEQUENCE [LARGE SCALE GENOMIC DNA]</scope>
    <source>
        <strain evidence="7 8">HF-1101</strain>
    </source>
</reference>
<evidence type="ECO:0000256" key="4">
    <source>
        <dbReference type="RuleBase" id="RU003719"/>
    </source>
</evidence>
<dbReference type="GO" id="GO:0016616">
    <property type="term" value="F:oxidoreductase activity, acting on the CH-OH group of donors, NAD or NADP as acceptor"/>
    <property type="evidence" value="ECO:0007669"/>
    <property type="project" value="InterPro"/>
</dbReference>
<evidence type="ECO:0000313" key="7">
    <source>
        <dbReference type="EMBL" id="QOS70069.1"/>
    </source>
</evidence>
<dbReference type="Pfam" id="PF02826">
    <property type="entry name" value="2-Hacid_dh_C"/>
    <property type="match status" value="1"/>
</dbReference>
<dbReference type="Proteomes" id="UP000478463">
    <property type="component" value="Chromosome"/>
</dbReference>
<name>A0A6L7IPR1_9ACTN</name>
<evidence type="ECO:0000256" key="2">
    <source>
        <dbReference type="ARBA" id="ARBA00023002"/>
    </source>
</evidence>
<feature type="domain" description="D-isomer specific 2-hydroxyacid dehydrogenase NAD-binding" evidence="6">
    <location>
        <begin position="107"/>
        <end position="289"/>
    </location>
</feature>
<organism evidence="7 8">
    <name type="scientific">Eggerthella guodeyinii</name>
    <dbReference type="NCBI Taxonomy" id="2690837"/>
    <lineage>
        <taxon>Bacteria</taxon>
        <taxon>Bacillati</taxon>
        <taxon>Actinomycetota</taxon>
        <taxon>Coriobacteriia</taxon>
        <taxon>Eggerthellales</taxon>
        <taxon>Eggerthellaceae</taxon>
        <taxon>Eggerthella</taxon>
    </lineage>
</organism>
<evidence type="ECO:0000256" key="3">
    <source>
        <dbReference type="ARBA" id="ARBA00023027"/>
    </source>
</evidence>
<evidence type="ECO:0000313" key="8">
    <source>
        <dbReference type="Proteomes" id="UP000478463"/>
    </source>
</evidence>
<protein>
    <submittedName>
        <fullName evidence="7">D-2-hydroxyacid dehydrogenase</fullName>
    </submittedName>
</protein>
<dbReference type="InterPro" id="IPR006139">
    <property type="entry name" value="D-isomer_2_OHA_DH_cat_dom"/>
</dbReference>
<evidence type="ECO:0000259" key="6">
    <source>
        <dbReference type="Pfam" id="PF02826"/>
    </source>
</evidence>
<dbReference type="InterPro" id="IPR029753">
    <property type="entry name" value="D-isomer_DH_CS"/>
</dbReference>
<dbReference type="InterPro" id="IPR006140">
    <property type="entry name" value="D-isomer_DH_NAD-bd"/>
</dbReference>
<evidence type="ECO:0000256" key="1">
    <source>
        <dbReference type="ARBA" id="ARBA00005854"/>
    </source>
</evidence>
<dbReference type="EMBL" id="CP063310">
    <property type="protein sequence ID" value="QOS70069.1"/>
    <property type="molecule type" value="Genomic_DNA"/>
</dbReference>
<keyword evidence="2 4" id="KW-0560">Oxidoreductase</keyword>
<dbReference type="KEGG" id="egd:GS424_014850"/>